<name>A0ABW9GAY1_9GAMM</name>
<gene>
    <name evidence="9" type="ORF">ABUE30_17160</name>
</gene>
<dbReference type="Pfam" id="PF00535">
    <property type="entry name" value="Glycos_transf_2"/>
    <property type="match status" value="1"/>
</dbReference>
<proteinExistence type="predicted"/>
<dbReference type="InterPro" id="IPR001173">
    <property type="entry name" value="Glyco_trans_2-like"/>
</dbReference>
<evidence type="ECO:0000256" key="5">
    <source>
        <dbReference type="ARBA" id="ARBA00022989"/>
    </source>
</evidence>
<comment type="caution">
    <text evidence="9">The sequence shown here is derived from an EMBL/GenBank/DDBJ whole genome shotgun (WGS) entry which is preliminary data.</text>
</comment>
<evidence type="ECO:0000313" key="9">
    <source>
        <dbReference type="EMBL" id="MFM2486763.1"/>
    </source>
</evidence>
<dbReference type="Gene3D" id="3.90.550.10">
    <property type="entry name" value="Spore Coat Polysaccharide Biosynthesis Protein SpsA, Chain A"/>
    <property type="match status" value="1"/>
</dbReference>
<evidence type="ECO:0000256" key="3">
    <source>
        <dbReference type="ARBA" id="ARBA00022679"/>
    </source>
</evidence>
<keyword evidence="3 9" id="KW-0808">Transferase</keyword>
<protein>
    <submittedName>
        <fullName evidence="9">Glycosyltransferase family 2 protein</fullName>
        <ecNumber evidence="9">2.4.-.-</ecNumber>
    </submittedName>
</protein>
<keyword evidence="6 7" id="KW-0472">Membrane</keyword>
<feature type="transmembrane region" description="Helical" evidence="7">
    <location>
        <begin position="239"/>
        <end position="256"/>
    </location>
</feature>
<dbReference type="EMBL" id="JBEQCT010000011">
    <property type="protein sequence ID" value="MFM2486763.1"/>
    <property type="molecule type" value="Genomic_DNA"/>
</dbReference>
<dbReference type="InterPro" id="IPR029044">
    <property type="entry name" value="Nucleotide-diphossugar_trans"/>
</dbReference>
<evidence type="ECO:0000256" key="1">
    <source>
        <dbReference type="ARBA" id="ARBA00004141"/>
    </source>
</evidence>
<accession>A0ABW9GAY1</accession>
<dbReference type="PANTHER" id="PTHR48090:SF1">
    <property type="entry name" value="PROPHAGE BACTOPRENOL GLUCOSYL TRANSFERASE HOMOLOG"/>
    <property type="match status" value="1"/>
</dbReference>
<organism evidence="9 10">
    <name type="scientific">Celerinatantimonas yamalensis</name>
    <dbReference type="NCBI Taxonomy" id="559956"/>
    <lineage>
        <taxon>Bacteria</taxon>
        <taxon>Pseudomonadati</taxon>
        <taxon>Pseudomonadota</taxon>
        <taxon>Gammaproteobacteria</taxon>
        <taxon>Celerinatantimonadaceae</taxon>
        <taxon>Celerinatantimonas</taxon>
    </lineage>
</organism>
<evidence type="ECO:0000313" key="10">
    <source>
        <dbReference type="Proteomes" id="UP001629953"/>
    </source>
</evidence>
<dbReference type="PANTHER" id="PTHR48090">
    <property type="entry name" value="UNDECAPRENYL-PHOSPHATE 4-DEOXY-4-FORMAMIDO-L-ARABINOSE TRANSFERASE-RELATED"/>
    <property type="match status" value="1"/>
</dbReference>
<evidence type="ECO:0000256" key="2">
    <source>
        <dbReference type="ARBA" id="ARBA00022676"/>
    </source>
</evidence>
<keyword evidence="5 7" id="KW-1133">Transmembrane helix</keyword>
<evidence type="ECO:0000256" key="6">
    <source>
        <dbReference type="ARBA" id="ARBA00023136"/>
    </source>
</evidence>
<feature type="domain" description="Glycosyltransferase 2-like" evidence="8">
    <location>
        <begin position="4"/>
        <end position="170"/>
    </location>
</feature>
<evidence type="ECO:0000256" key="4">
    <source>
        <dbReference type="ARBA" id="ARBA00022692"/>
    </source>
</evidence>
<dbReference type="CDD" id="cd04187">
    <property type="entry name" value="DPM1_like_bac"/>
    <property type="match status" value="1"/>
</dbReference>
<keyword evidence="10" id="KW-1185">Reference proteome</keyword>
<dbReference type="InterPro" id="IPR050256">
    <property type="entry name" value="Glycosyltransferase_2"/>
</dbReference>
<comment type="subcellular location">
    <subcellularLocation>
        <location evidence="1">Membrane</location>
        <topology evidence="1">Multi-pass membrane protein</topology>
    </subcellularLocation>
</comment>
<dbReference type="EC" id="2.4.-.-" evidence="9"/>
<keyword evidence="4 7" id="KW-0812">Transmembrane</keyword>
<feature type="transmembrane region" description="Helical" evidence="7">
    <location>
        <begin position="268"/>
        <end position="291"/>
    </location>
</feature>
<evidence type="ECO:0000256" key="7">
    <source>
        <dbReference type="SAM" id="Phobius"/>
    </source>
</evidence>
<dbReference type="Proteomes" id="UP001629953">
    <property type="component" value="Unassembled WGS sequence"/>
</dbReference>
<dbReference type="GO" id="GO:0016757">
    <property type="term" value="F:glycosyltransferase activity"/>
    <property type="evidence" value="ECO:0007669"/>
    <property type="project" value="UniProtKB-KW"/>
</dbReference>
<reference evidence="9 10" key="1">
    <citation type="journal article" date="2013" name="Int. J. Syst. Evol. Microbiol.">
        <title>Celerinatantimonas yamalensis sp. nov., a cold-adapted diazotrophic bacterium from a cold permafrost brine.</title>
        <authorList>
            <person name="Shcherbakova V."/>
            <person name="Chuvilskaya N."/>
            <person name="Rivkina E."/>
            <person name="Demidov N."/>
            <person name="Uchaeva V."/>
            <person name="Suetin S."/>
            <person name="Suzina N."/>
            <person name="Gilichinsky D."/>
        </authorList>
    </citation>
    <scope>NUCLEOTIDE SEQUENCE [LARGE SCALE GENOMIC DNA]</scope>
    <source>
        <strain evidence="9 10">C7</strain>
    </source>
</reference>
<keyword evidence="2 9" id="KW-0328">Glycosyltransferase</keyword>
<sequence length="306" mass="34923">MKLSLIVPVYNEEKTIPIFYHDAKENLVKQAFDFEILFVNDGSVDNTEAILNELCQQDVQVKVIHFTRNFGKEAALFAGLEHIDETIDAVIPIDVDLQDPIETIPLLVKKWESSKADSVLAKRVDRSSDSLAKRLSSKLFYKVYNQLSNNKIEENVGDFRLLSKGVVDRIIQLGDYELFMKGVYNIVGGTCAIVEYTREPRVKGVSNFSPFKLLGFAVGSLLSSSIFPLRIWLYLGVSLFFPSFFLLLVVFIKWLFTAHLMMSSTYLISDIIVMFSGVQLLSIGILGEYLWKIYNQSLNRPRYFKK</sequence>
<dbReference type="SUPFAM" id="SSF53448">
    <property type="entry name" value="Nucleotide-diphospho-sugar transferases"/>
    <property type="match status" value="1"/>
</dbReference>
<dbReference type="RefSeq" id="WP_408625064.1">
    <property type="nucleotide sequence ID" value="NZ_JBEQCT010000011.1"/>
</dbReference>
<evidence type="ECO:0000259" key="8">
    <source>
        <dbReference type="Pfam" id="PF00535"/>
    </source>
</evidence>